<proteinExistence type="predicted"/>
<dbReference type="PANTHER" id="PTHR24171">
    <property type="entry name" value="ANKYRIN REPEAT DOMAIN-CONTAINING PROTEIN 39-RELATED"/>
    <property type="match status" value="1"/>
</dbReference>
<dbReference type="EMBL" id="KI689048">
    <property type="protein sequence ID" value="ETK74458.1"/>
    <property type="molecule type" value="Genomic_DNA"/>
</dbReference>
<organism evidence="9">
    <name type="scientific">Phytophthora nicotianae</name>
    <name type="common">Potato buckeye rot agent</name>
    <name type="synonym">Phytophthora parasitica</name>
    <dbReference type="NCBI Taxonomy" id="4792"/>
    <lineage>
        <taxon>Eukaryota</taxon>
        <taxon>Sar</taxon>
        <taxon>Stramenopiles</taxon>
        <taxon>Oomycota</taxon>
        <taxon>Peronosporomycetes</taxon>
        <taxon>Peronosporales</taxon>
        <taxon>Peronosporaceae</taxon>
        <taxon>Phytophthora</taxon>
    </lineage>
</organism>
<feature type="repeat" description="ANK" evidence="8">
    <location>
        <begin position="47"/>
        <end position="79"/>
    </location>
</feature>
<keyword evidence="3" id="KW-0999">Mitochondrion inner membrane</keyword>
<evidence type="ECO:0000313" key="9">
    <source>
        <dbReference type="EMBL" id="ETK74458.1"/>
    </source>
</evidence>
<sequence>MDVGNQQAQEGVIRSHIDLAEAAANGSRGMVEFLLDNGMHVDTPGKDGTTPLCAAALWGNDAMVAYLLDKGADVSARNEGTGWTALHAASFQEHGKVVRILLGHKGDPKMVDAEGRRAVDYASISEAIWPFFAAQGCTKSSKSDLIAKGIIRKIQERPEQMQANDKSESISSFSRPGSSYIRAQMYPPLIRQQSPAIKSLLNKGSRLMTQSLRAGARSMSSATEQEAKEQMYRWRTISKGMIGLVGVYTVYAIGDHLSHEHHEEETPAYPYLKMRTKPFPWPESNCDLLDFECRRKAREAKKALE</sequence>
<evidence type="ECO:0000256" key="3">
    <source>
        <dbReference type="ARBA" id="ARBA00022792"/>
    </source>
</evidence>
<evidence type="ECO:0000256" key="1">
    <source>
        <dbReference type="ARBA" id="ARBA00004273"/>
    </source>
</evidence>
<dbReference type="InterPro" id="IPR001349">
    <property type="entry name" value="Cyt_c_oxidase_su6a"/>
</dbReference>
<dbReference type="SUPFAM" id="SSF48403">
    <property type="entry name" value="Ankyrin repeat"/>
    <property type="match status" value="1"/>
</dbReference>
<feature type="repeat" description="ANK" evidence="8">
    <location>
        <begin position="81"/>
        <end position="113"/>
    </location>
</feature>
<dbReference type="GO" id="GO:0005743">
    <property type="term" value="C:mitochondrial inner membrane"/>
    <property type="evidence" value="ECO:0007669"/>
    <property type="project" value="UniProtKB-SubCell"/>
</dbReference>
<accession>W2FUK2</accession>
<keyword evidence="4" id="KW-0809">Transit peptide</keyword>
<comment type="subcellular location">
    <subcellularLocation>
        <location evidence="1">Mitochondrion inner membrane</location>
    </subcellularLocation>
</comment>
<dbReference type="InterPro" id="IPR036418">
    <property type="entry name" value="Cyt_c_oxidase_su6a_sf"/>
</dbReference>
<dbReference type="AlphaFoldDB" id="W2FUK2"/>
<dbReference type="Pfam" id="PF13637">
    <property type="entry name" value="Ank_4"/>
    <property type="match status" value="1"/>
</dbReference>
<evidence type="ECO:0000256" key="7">
    <source>
        <dbReference type="ARBA" id="ARBA00023136"/>
    </source>
</evidence>
<dbReference type="PANTHER" id="PTHR24171:SF10">
    <property type="entry name" value="ANKYRIN REPEAT DOMAIN-CONTAINING PROTEIN 29-LIKE"/>
    <property type="match status" value="1"/>
</dbReference>
<name>W2FUK2_PHYNI</name>
<evidence type="ECO:0000256" key="4">
    <source>
        <dbReference type="ARBA" id="ARBA00022946"/>
    </source>
</evidence>
<dbReference type="Pfam" id="PF02046">
    <property type="entry name" value="COX6A"/>
    <property type="match status" value="1"/>
</dbReference>
<protein>
    <submittedName>
        <fullName evidence="9">Uncharacterized protein</fullName>
    </submittedName>
</protein>
<keyword evidence="7" id="KW-0472">Membrane</keyword>
<gene>
    <name evidence="9" type="ORF">L915_18766</name>
</gene>
<keyword evidence="6" id="KW-0496">Mitochondrion</keyword>
<dbReference type="Gene3D" id="1.25.40.20">
    <property type="entry name" value="Ankyrin repeat-containing domain"/>
    <property type="match status" value="1"/>
</dbReference>
<dbReference type="Gene3D" id="4.10.95.10">
    <property type="entry name" value="Cytochrome c oxidase, subunit VIa"/>
    <property type="match status" value="1"/>
</dbReference>
<dbReference type="InterPro" id="IPR036770">
    <property type="entry name" value="Ankyrin_rpt-contain_sf"/>
</dbReference>
<evidence type="ECO:0000256" key="5">
    <source>
        <dbReference type="ARBA" id="ARBA00023043"/>
    </source>
</evidence>
<keyword evidence="2" id="KW-0677">Repeat</keyword>
<dbReference type="InterPro" id="IPR002110">
    <property type="entry name" value="Ankyrin_rpt"/>
</dbReference>
<dbReference type="Proteomes" id="UP000053236">
    <property type="component" value="Unassembled WGS sequence"/>
</dbReference>
<evidence type="ECO:0000256" key="6">
    <source>
        <dbReference type="ARBA" id="ARBA00023128"/>
    </source>
</evidence>
<dbReference type="VEuPathDB" id="FungiDB:PPTG_05436"/>
<keyword evidence="5 8" id="KW-0040">ANK repeat</keyword>
<dbReference type="SUPFAM" id="SSF81411">
    <property type="entry name" value="Mitochondrial cytochrome c oxidase subunit VIa"/>
    <property type="match status" value="1"/>
</dbReference>
<reference evidence="9" key="1">
    <citation type="submission" date="2013-11" db="EMBL/GenBank/DDBJ databases">
        <title>The Genome Sequence of Phytophthora parasitica CJ02B3.</title>
        <authorList>
            <consortium name="The Broad Institute Genomics Platform"/>
            <person name="Russ C."/>
            <person name="Tyler B."/>
            <person name="Panabieres F."/>
            <person name="Shan W."/>
            <person name="Tripathy S."/>
            <person name="Grunwald N."/>
            <person name="Machado M."/>
            <person name="Johnson C.S."/>
            <person name="Arredondo F."/>
            <person name="Hong C."/>
            <person name="Coffey M."/>
            <person name="Young S.K."/>
            <person name="Zeng Q."/>
            <person name="Gargeya S."/>
            <person name="Fitzgerald M."/>
            <person name="Abouelleil A."/>
            <person name="Alvarado L."/>
            <person name="Chapman S.B."/>
            <person name="Gainer-Dewar J."/>
            <person name="Goldberg J."/>
            <person name="Griggs A."/>
            <person name="Gujja S."/>
            <person name="Hansen M."/>
            <person name="Howarth C."/>
            <person name="Imamovic A."/>
            <person name="Ireland A."/>
            <person name="Larimer J."/>
            <person name="McCowan C."/>
            <person name="Murphy C."/>
            <person name="Pearson M."/>
            <person name="Poon T.W."/>
            <person name="Priest M."/>
            <person name="Roberts A."/>
            <person name="Saif S."/>
            <person name="Shea T."/>
            <person name="Sykes S."/>
            <person name="Wortman J."/>
            <person name="Nusbaum C."/>
            <person name="Birren B."/>
        </authorList>
    </citation>
    <scope>NUCLEOTIDE SEQUENCE [LARGE SCALE GENOMIC DNA]</scope>
    <source>
        <strain evidence="9">CJ02B3</strain>
    </source>
</reference>
<dbReference type="PROSITE" id="PS50297">
    <property type="entry name" value="ANK_REP_REGION"/>
    <property type="match status" value="1"/>
</dbReference>
<evidence type="ECO:0000256" key="8">
    <source>
        <dbReference type="PROSITE-ProRule" id="PRU00023"/>
    </source>
</evidence>
<dbReference type="PROSITE" id="PS50088">
    <property type="entry name" value="ANK_REPEAT"/>
    <property type="match status" value="2"/>
</dbReference>
<evidence type="ECO:0000256" key="2">
    <source>
        <dbReference type="ARBA" id="ARBA00022737"/>
    </source>
</evidence>
<dbReference type="SMART" id="SM00248">
    <property type="entry name" value="ANK"/>
    <property type="match status" value="3"/>
</dbReference>